<gene>
    <name evidence="2" type="ORF">B0I08_104139</name>
</gene>
<evidence type="ECO:0000313" key="2">
    <source>
        <dbReference type="EMBL" id="PRY68437.1"/>
    </source>
</evidence>
<evidence type="ECO:0000313" key="3">
    <source>
        <dbReference type="Proteomes" id="UP000237983"/>
    </source>
</evidence>
<reference evidence="2 3" key="1">
    <citation type="submission" date="2018-03" db="EMBL/GenBank/DDBJ databases">
        <title>Genomic Encyclopedia of Type Strains, Phase III (KMG-III): the genomes of soil and plant-associated and newly described type strains.</title>
        <authorList>
            <person name="Whitman W."/>
        </authorList>
    </citation>
    <scope>NUCLEOTIDE SEQUENCE [LARGE SCALE GENOMIC DNA]</scope>
    <source>
        <strain evidence="2 3">CGMCC 1.12484</strain>
    </source>
</reference>
<keyword evidence="3" id="KW-1185">Reference proteome</keyword>
<dbReference type="Proteomes" id="UP000237983">
    <property type="component" value="Unassembled WGS sequence"/>
</dbReference>
<sequence>MVPKTTPRTKLTRADRAEVQRYSQNSRRHREGLISSAEVAAFEALSPQQIDLLFHGEPPTRGRAIGAFFRSIPKGIATGAVNFRLGCSAILPSGASYLGLDRNRSLRIRSVRPR</sequence>
<comment type="caution">
    <text evidence="2">The sequence shown here is derived from an EMBL/GenBank/DDBJ whole genome shotgun (WGS) entry which is preliminary data.</text>
</comment>
<dbReference type="EMBL" id="PVTL01000004">
    <property type="protein sequence ID" value="PRY68437.1"/>
    <property type="molecule type" value="Genomic_DNA"/>
</dbReference>
<evidence type="ECO:0000256" key="1">
    <source>
        <dbReference type="SAM" id="MobiDB-lite"/>
    </source>
</evidence>
<feature type="region of interest" description="Disordered" evidence="1">
    <location>
        <begin position="1"/>
        <end position="30"/>
    </location>
</feature>
<dbReference type="AlphaFoldDB" id="A0A2T0VE21"/>
<name>A0A2T0VE21_9MICO</name>
<organism evidence="2 3">
    <name type="scientific">Glaciihabitans tibetensis</name>
    <dbReference type="NCBI Taxonomy" id="1266600"/>
    <lineage>
        <taxon>Bacteria</taxon>
        <taxon>Bacillati</taxon>
        <taxon>Actinomycetota</taxon>
        <taxon>Actinomycetes</taxon>
        <taxon>Micrococcales</taxon>
        <taxon>Microbacteriaceae</taxon>
        <taxon>Glaciihabitans</taxon>
    </lineage>
</organism>
<protein>
    <submittedName>
        <fullName evidence="2">Uncharacterized protein</fullName>
    </submittedName>
</protein>
<proteinExistence type="predicted"/>
<accession>A0A2T0VE21</accession>